<protein>
    <submittedName>
        <fullName evidence="1">Uncharacterized protein</fullName>
    </submittedName>
</protein>
<dbReference type="AlphaFoldDB" id="A0A0A9BR70"/>
<accession>A0A0A9BR70</accession>
<sequence>MKCSASHPSPLQTCRFASL</sequence>
<name>A0A0A9BR70_ARUDO</name>
<organism evidence="1">
    <name type="scientific">Arundo donax</name>
    <name type="common">Giant reed</name>
    <name type="synonym">Donax arundinaceus</name>
    <dbReference type="NCBI Taxonomy" id="35708"/>
    <lineage>
        <taxon>Eukaryota</taxon>
        <taxon>Viridiplantae</taxon>
        <taxon>Streptophyta</taxon>
        <taxon>Embryophyta</taxon>
        <taxon>Tracheophyta</taxon>
        <taxon>Spermatophyta</taxon>
        <taxon>Magnoliopsida</taxon>
        <taxon>Liliopsida</taxon>
        <taxon>Poales</taxon>
        <taxon>Poaceae</taxon>
        <taxon>PACMAD clade</taxon>
        <taxon>Arundinoideae</taxon>
        <taxon>Arundineae</taxon>
        <taxon>Arundo</taxon>
    </lineage>
</organism>
<proteinExistence type="predicted"/>
<reference evidence="1" key="1">
    <citation type="submission" date="2014-09" db="EMBL/GenBank/DDBJ databases">
        <authorList>
            <person name="Magalhaes I.L.F."/>
            <person name="Oliveira U."/>
            <person name="Santos F.R."/>
            <person name="Vidigal T.H.D.A."/>
            <person name="Brescovit A.D."/>
            <person name="Santos A.J."/>
        </authorList>
    </citation>
    <scope>NUCLEOTIDE SEQUENCE</scope>
    <source>
        <tissue evidence="1">Shoot tissue taken approximately 20 cm above the soil surface</tissue>
    </source>
</reference>
<evidence type="ECO:0000313" key="1">
    <source>
        <dbReference type="EMBL" id="JAD66504.1"/>
    </source>
</evidence>
<dbReference type="EMBL" id="GBRH01231391">
    <property type="protein sequence ID" value="JAD66504.1"/>
    <property type="molecule type" value="Transcribed_RNA"/>
</dbReference>
<reference evidence="1" key="2">
    <citation type="journal article" date="2015" name="Data Brief">
        <title>Shoot transcriptome of the giant reed, Arundo donax.</title>
        <authorList>
            <person name="Barrero R.A."/>
            <person name="Guerrero F.D."/>
            <person name="Moolhuijzen P."/>
            <person name="Goolsby J.A."/>
            <person name="Tidwell J."/>
            <person name="Bellgard S.E."/>
            <person name="Bellgard M.I."/>
        </authorList>
    </citation>
    <scope>NUCLEOTIDE SEQUENCE</scope>
    <source>
        <tissue evidence="1">Shoot tissue taken approximately 20 cm above the soil surface</tissue>
    </source>
</reference>